<feature type="transmembrane region" description="Helical" evidence="6">
    <location>
        <begin position="134"/>
        <end position="155"/>
    </location>
</feature>
<feature type="domain" description="Major facilitator superfamily (MFS) profile" evidence="7">
    <location>
        <begin position="11"/>
        <end position="383"/>
    </location>
</feature>
<reference evidence="8" key="1">
    <citation type="submission" date="2016-10" db="EMBL/GenBank/DDBJ databases">
        <authorList>
            <person name="Varghese N."/>
            <person name="Submissions S."/>
        </authorList>
    </citation>
    <scope>NUCLEOTIDE SEQUENCE [LARGE SCALE GENOMIC DNA]</scope>
    <source>
        <strain evidence="8">DSM 22082</strain>
    </source>
</reference>
<dbReference type="AlphaFoldDB" id="A0A1H1XCP4"/>
<dbReference type="InterPro" id="IPR020846">
    <property type="entry name" value="MFS_dom"/>
</dbReference>
<accession>A0A1H1XCP4</accession>
<sequence length="411" mass="42558">MAHVDSGRAWAVLAGATLMLIVVFGIAYSYGQFLTPLSREFGMGAGTVSALFSVNSLIFFCLGAITGPLADRIGLRRMFCFGALIYVLGLVATSFVFEPWQAYLTYGIGTGLGIGAMYVPVVSAVGRWFEHYRALASGIAFSGIGLGTVIGPPAIAALVDEVGWRVAFPVCGSVATVALLVVLCLLATPPAPVESATAMERHFGFGQLYVSALLLNCALYVPFVHLSPSALSLGLTSATAALLVSVVGGASIAGRILLGAAATRWSTISLYLGCYGCVAASLPIWATMSGFPQLMAFAAVFGVGYGGYIALTPVVLAELYGTRDLSTRLGLIYTAIGLGASTGPLATGLVVQATGAYSIAIWLLCILVVGGLLLGLPLLRDQRQRGGPRAQRRHGTPSHGGCDRGPLGQNE</sequence>
<dbReference type="PROSITE" id="PS50850">
    <property type="entry name" value="MFS"/>
    <property type="match status" value="1"/>
</dbReference>
<feature type="transmembrane region" description="Helical" evidence="6">
    <location>
        <begin position="329"/>
        <end position="353"/>
    </location>
</feature>
<protein>
    <submittedName>
        <fullName evidence="8">Predicted arabinose efflux permease, MFS family</fullName>
    </submittedName>
</protein>
<feature type="transmembrane region" description="Helical" evidence="6">
    <location>
        <begin position="12"/>
        <end position="31"/>
    </location>
</feature>
<evidence type="ECO:0000256" key="5">
    <source>
        <dbReference type="SAM" id="MobiDB-lite"/>
    </source>
</evidence>
<dbReference type="InterPro" id="IPR050327">
    <property type="entry name" value="Proton-linked_MCT"/>
</dbReference>
<evidence type="ECO:0000259" key="7">
    <source>
        <dbReference type="PROSITE" id="PS50850"/>
    </source>
</evidence>
<evidence type="ECO:0000313" key="8">
    <source>
        <dbReference type="EMBL" id="SDT06821.1"/>
    </source>
</evidence>
<dbReference type="RefSeq" id="WP_172802627.1">
    <property type="nucleotide sequence ID" value="NZ_LT629739.1"/>
</dbReference>
<feature type="transmembrane region" description="Helical" evidence="6">
    <location>
        <begin position="78"/>
        <end position="97"/>
    </location>
</feature>
<dbReference type="CDD" id="cd17352">
    <property type="entry name" value="MFS_MCT_SLC16"/>
    <property type="match status" value="1"/>
</dbReference>
<feature type="transmembrane region" description="Helical" evidence="6">
    <location>
        <begin position="43"/>
        <end position="66"/>
    </location>
</feature>
<dbReference type="GO" id="GO:0005886">
    <property type="term" value="C:plasma membrane"/>
    <property type="evidence" value="ECO:0007669"/>
    <property type="project" value="UniProtKB-SubCell"/>
</dbReference>
<keyword evidence="9" id="KW-1185">Reference proteome</keyword>
<dbReference type="EMBL" id="LT629739">
    <property type="protein sequence ID" value="SDT06821.1"/>
    <property type="molecule type" value="Genomic_DNA"/>
</dbReference>
<evidence type="ECO:0000313" key="9">
    <source>
        <dbReference type="Proteomes" id="UP000199700"/>
    </source>
</evidence>
<evidence type="ECO:0000256" key="4">
    <source>
        <dbReference type="ARBA" id="ARBA00023136"/>
    </source>
</evidence>
<dbReference type="SUPFAM" id="SSF103473">
    <property type="entry name" value="MFS general substrate transporter"/>
    <property type="match status" value="1"/>
</dbReference>
<evidence type="ECO:0000256" key="2">
    <source>
        <dbReference type="ARBA" id="ARBA00022692"/>
    </source>
</evidence>
<proteinExistence type="predicted"/>
<dbReference type="Proteomes" id="UP000199700">
    <property type="component" value="Chromosome"/>
</dbReference>
<evidence type="ECO:0000256" key="1">
    <source>
        <dbReference type="ARBA" id="ARBA00004651"/>
    </source>
</evidence>
<keyword evidence="4 6" id="KW-0472">Membrane</keyword>
<evidence type="ECO:0000256" key="3">
    <source>
        <dbReference type="ARBA" id="ARBA00022989"/>
    </source>
</evidence>
<dbReference type="Gene3D" id="1.20.1250.20">
    <property type="entry name" value="MFS general substrate transporter like domains"/>
    <property type="match status" value="2"/>
</dbReference>
<feature type="transmembrane region" description="Helical" evidence="6">
    <location>
        <begin position="270"/>
        <end position="288"/>
    </location>
</feature>
<dbReference type="InterPro" id="IPR036259">
    <property type="entry name" value="MFS_trans_sf"/>
</dbReference>
<feature type="region of interest" description="Disordered" evidence="5">
    <location>
        <begin position="385"/>
        <end position="411"/>
    </location>
</feature>
<keyword evidence="2 6" id="KW-0812">Transmembrane</keyword>
<dbReference type="PANTHER" id="PTHR11360:SF284">
    <property type="entry name" value="EG:103B4.3 PROTEIN-RELATED"/>
    <property type="match status" value="1"/>
</dbReference>
<name>A0A1H1XCP4_BRESA</name>
<feature type="transmembrane region" description="Helical" evidence="6">
    <location>
        <begin position="167"/>
        <end position="187"/>
    </location>
</feature>
<feature type="transmembrane region" description="Helical" evidence="6">
    <location>
        <begin position="208"/>
        <end position="226"/>
    </location>
</feature>
<comment type="subcellular location">
    <subcellularLocation>
        <location evidence="1">Cell membrane</location>
        <topology evidence="1">Multi-pass membrane protein</topology>
    </subcellularLocation>
</comment>
<feature type="transmembrane region" description="Helical" evidence="6">
    <location>
        <begin position="294"/>
        <end position="317"/>
    </location>
</feature>
<gene>
    <name evidence="8" type="ORF">SAMN04489751_3665</name>
</gene>
<feature type="transmembrane region" description="Helical" evidence="6">
    <location>
        <begin position="103"/>
        <end position="122"/>
    </location>
</feature>
<feature type="transmembrane region" description="Helical" evidence="6">
    <location>
        <begin position="238"/>
        <end position="258"/>
    </location>
</feature>
<evidence type="ECO:0000256" key="6">
    <source>
        <dbReference type="SAM" id="Phobius"/>
    </source>
</evidence>
<keyword evidence="3 6" id="KW-1133">Transmembrane helix</keyword>
<feature type="transmembrane region" description="Helical" evidence="6">
    <location>
        <begin position="359"/>
        <end position="379"/>
    </location>
</feature>
<dbReference type="GO" id="GO:0022857">
    <property type="term" value="F:transmembrane transporter activity"/>
    <property type="evidence" value="ECO:0007669"/>
    <property type="project" value="InterPro"/>
</dbReference>
<dbReference type="Pfam" id="PF07690">
    <property type="entry name" value="MFS_1"/>
    <property type="match status" value="1"/>
</dbReference>
<organism evidence="8 9">
    <name type="scientific">Brevibacterium sandarakinum</name>
    <dbReference type="NCBI Taxonomy" id="629680"/>
    <lineage>
        <taxon>Bacteria</taxon>
        <taxon>Bacillati</taxon>
        <taxon>Actinomycetota</taxon>
        <taxon>Actinomycetes</taxon>
        <taxon>Micrococcales</taxon>
        <taxon>Brevibacteriaceae</taxon>
        <taxon>Brevibacterium</taxon>
    </lineage>
</organism>
<dbReference type="PANTHER" id="PTHR11360">
    <property type="entry name" value="MONOCARBOXYLATE TRANSPORTER"/>
    <property type="match status" value="1"/>
</dbReference>
<dbReference type="InterPro" id="IPR011701">
    <property type="entry name" value="MFS"/>
</dbReference>